<dbReference type="Proteomes" id="UP001209570">
    <property type="component" value="Unassembled WGS sequence"/>
</dbReference>
<feature type="region of interest" description="Disordered" evidence="1">
    <location>
        <begin position="1"/>
        <end position="94"/>
    </location>
</feature>
<evidence type="ECO:0000313" key="4">
    <source>
        <dbReference type="Proteomes" id="UP001209570"/>
    </source>
</evidence>
<feature type="compositionally biased region" description="Polar residues" evidence="1">
    <location>
        <begin position="231"/>
        <end position="240"/>
    </location>
</feature>
<evidence type="ECO:0000256" key="1">
    <source>
        <dbReference type="SAM" id="MobiDB-lite"/>
    </source>
</evidence>
<gene>
    <name evidence="3" type="ORF">P43SY_010008</name>
</gene>
<dbReference type="Gene3D" id="2.30.29.30">
    <property type="entry name" value="Pleckstrin-homology domain (PH domain)/Phosphotyrosine-binding domain (PTB)"/>
    <property type="match status" value="1"/>
</dbReference>
<dbReference type="InterPro" id="IPR001849">
    <property type="entry name" value="PH_domain"/>
</dbReference>
<proteinExistence type="predicted"/>
<feature type="domain" description="PH" evidence="2">
    <location>
        <begin position="99"/>
        <end position="211"/>
    </location>
</feature>
<feature type="compositionally biased region" description="Low complexity" evidence="1">
    <location>
        <begin position="42"/>
        <end position="81"/>
    </location>
</feature>
<organism evidence="3 4">
    <name type="scientific">Pythium insidiosum</name>
    <name type="common">Pythiosis disease agent</name>
    <dbReference type="NCBI Taxonomy" id="114742"/>
    <lineage>
        <taxon>Eukaryota</taxon>
        <taxon>Sar</taxon>
        <taxon>Stramenopiles</taxon>
        <taxon>Oomycota</taxon>
        <taxon>Peronosporomycetes</taxon>
        <taxon>Pythiales</taxon>
        <taxon>Pythiaceae</taxon>
        <taxon>Pythium</taxon>
    </lineage>
</organism>
<reference evidence="3" key="1">
    <citation type="submission" date="2021-12" db="EMBL/GenBank/DDBJ databases">
        <title>Prjna785345.</title>
        <authorList>
            <person name="Rujirawat T."/>
            <person name="Krajaejun T."/>
        </authorList>
    </citation>
    <scope>NUCLEOTIDE SEQUENCE</scope>
    <source>
        <strain evidence="3">Pi057C3</strain>
    </source>
</reference>
<feature type="region of interest" description="Disordered" evidence="1">
    <location>
        <begin position="220"/>
        <end position="261"/>
    </location>
</feature>
<comment type="caution">
    <text evidence="3">The sequence shown here is derived from an EMBL/GenBank/DDBJ whole genome shotgun (WGS) entry which is preliminary data.</text>
</comment>
<dbReference type="PROSITE" id="PS50003">
    <property type="entry name" value="PH_DOMAIN"/>
    <property type="match status" value="1"/>
</dbReference>
<dbReference type="PANTHER" id="PTHR31558:SF3">
    <property type="entry name" value="CW14 PROTEIN"/>
    <property type="match status" value="1"/>
</dbReference>
<dbReference type="InterPro" id="IPR011993">
    <property type="entry name" value="PH-like_dom_sf"/>
</dbReference>
<dbReference type="SUPFAM" id="SSF50729">
    <property type="entry name" value="PH domain-like"/>
    <property type="match status" value="1"/>
</dbReference>
<feature type="compositionally biased region" description="Low complexity" evidence="1">
    <location>
        <begin position="18"/>
        <end position="31"/>
    </location>
</feature>
<dbReference type="Pfam" id="PF07059">
    <property type="entry name" value="EDR2_C"/>
    <property type="match status" value="1"/>
</dbReference>
<name>A0AAD5LB53_PYTIN</name>
<dbReference type="Pfam" id="PF00169">
    <property type="entry name" value="PH"/>
    <property type="match status" value="1"/>
</dbReference>
<accession>A0AAD5LB53</accession>
<protein>
    <recommendedName>
        <fullName evidence="2">PH domain-containing protein</fullName>
    </recommendedName>
</protein>
<dbReference type="EMBL" id="JAKCXM010000616">
    <property type="protein sequence ID" value="KAJ0392548.1"/>
    <property type="molecule type" value="Genomic_DNA"/>
</dbReference>
<dbReference type="AlphaFoldDB" id="A0AAD5LB53"/>
<dbReference type="InterPro" id="IPR009769">
    <property type="entry name" value="EDR2_C"/>
</dbReference>
<dbReference type="SMART" id="SM00233">
    <property type="entry name" value="PH"/>
    <property type="match status" value="1"/>
</dbReference>
<evidence type="ECO:0000313" key="3">
    <source>
        <dbReference type="EMBL" id="KAJ0392548.1"/>
    </source>
</evidence>
<dbReference type="PANTHER" id="PTHR31558">
    <property type="entry name" value="CW14 PROTEIN"/>
    <property type="match status" value="1"/>
</dbReference>
<evidence type="ECO:0000259" key="2">
    <source>
        <dbReference type="PROSITE" id="PS50003"/>
    </source>
</evidence>
<keyword evidence="4" id="KW-1185">Reference proteome</keyword>
<sequence length="697" mass="74633">MTDTAGDGFSRATTQNSAMPAPLQADAARAATFSAGRPTPRPTATLAPLEGSDASPASSITSPPAASSTPPTTTTATTAASHRTQRQHQLNSMAVRRSGPVKYGFLFKQSNGKWKRKRWNQRWFVLDLEAGILKYFRHASLPEAVPFRQDAHGVMNLKEAGVSLVIQGDLPRNVPTPFCFTLSDGSRAYVICADSNQDFREWTGTISAILSPRKPATEAAMGVPGALPPSSRVSSDSAMTSDGGRLGDPRHPALPPVSTGVQGRPVAVSARLEKPWSLIDVCRGDVPALTPQQALAAILVLNPLVAVIRFGSFELLCATVVLINGTLVWLLWFRRPAPGAATVPVRFAEPGTASVSSEVARRRETTISSATPSSSATDLLAIGGSQATASDASDSVAPDGIAVKPQDVASVAKSSSSLSVLSTSRCQGLVNGSRAKAGSSVKQCAAAPEPTVDGCWTQISGTRFQVRQGPNYRRTKLKAPSAESLLELIGIDIFRSSGKIDNVASIVDLGELASQDLFVVNCQVPSYQPSNPLWGERQGDGVGFNFVTYFAIPPSVRAQLNEPEPAHQAIQLLKSFMCESSSVSDRFKAIGIVVNPAEQKLGRTERHLLETYNGQPILTRPQHRFYRGESYFEVDVDAHEFNYVARKGLVGVSEHFKNMVVDFGFVLEGQEDQELPEQILGAVRLCKIDVCLAPEML</sequence>